<protein>
    <submittedName>
        <fullName evidence="2">Uncharacterized protein</fullName>
    </submittedName>
</protein>
<evidence type="ECO:0000256" key="1">
    <source>
        <dbReference type="SAM" id="Phobius"/>
    </source>
</evidence>
<dbReference type="AlphaFoldDB" id="A0AAP7IFT9"/>
<keyword evidence="1" id="KW-1133">Transmembrane helix</keyword>
<organism evidence="2 3">
    <name type="scientific">Staphylococcus equorum</name>
    <dbReference type="NCBI Taxonomy" id="246432"/>
    <lineage>
        <taxon>Bacteria</taxon>
        <taxon>Bacillati</taxon>
        <taxon>Bacillota</taxon>
        <taxon>Bacilli</taxon>
        <taxon>Bacillales</taxon>
        <taxon>Staphylococcaceae</taxon>
        <taxon>Staphylococcus</taxon>
    </lineage>
</organism>
<gene>
    <name evidence="2" type="ORF">ASS94_01575</name>
</gene>
<dbReference type="Proteomes" id="UP000095464">
    <property type="component" value="Unassembled WGS sequence"/>
</dbReference>
<feature type="transmembrane region" description="Helical" evidence="1">
    <location>
        <begin position="39"/>
        <end position="63"/>
    </location>
</feature>
<evidence type="ECO:0000313" key="3">
    <source>
        <dbReference type="Proteomes" id="UP000095464"/>
    </source>
</evidence>
<sequence length="66" mass="7483">MEILNIIAYSLLIILILVVFCGVILVNKGQDRNYFMLEFKVIVLILFICFIGLGITLTILGYFGKL</sequence>
<name>A0AAP7IFT9_9STAP</name>
<comment type="caution">
    <text evidence="2">The sequence shown here is derived from an EMBL/GenBank/DDBJ whole genome shotgun (WGS) entry which is preliminary data.</text>
</comment>
<keyword evidence="1" id="KW-0472">Membrane</keyword>
<reference evidence="3" key="1">
    <citation type="submission" date="2015-11" db="EMBL/GenBank/DDBJ databases">
        <title>Genomic diversity of Staphylococcus saprophyticus strains from urinary tract infections, animal surfaces, and fermented foods.</title>
        <authorList>
            <person name="Wolfe B.E."/>
        </authorList>
    </citation>
    <scope>NUCLEOTIDE SEQUENCE [LARGE SCALE GENOMIC DNA]</scope>
    <source>
        <strain evidence="3">738_7</strain>
    </source>
</reference>
<proteinExistence type="predicted"/>
<dbReference type="EMBL" id="LNPX01000006">
    <property type="protein sequence ID" value="OEK58773.1"/>
    <property type="molecule type" value="Genomic_DNA"/>
</dbReference>
<evidence type="ECO:0000313" key="2">
    <source>
        <dbReference type="EMBL" id="OEK58773.1"/>
    </source>
</evidence>
<keyword evidence="1" id="KW-0812">Transmembrane</keyword>
<feature type="transmembrane region" description="Helical" evidence="1">
    <location>
        <begin position="6"/>
        <end position="27"/>
    </location>
</feature>
<accession>A0AAP7IFT9</accession>